<dbReference type="Proteomes" id="UP000767334">
    <property type="component" value="Unassembled WGS sequence"/>
</dbReference>
<accession>A0ABS2FH62</accession>
<reference evidence="1 2" key="1">
    <citation type="journal article" date="2021" name="Sci. Rep.">
        <title>The distribution of antibiotic resistance genes in chicken gut microbiota commensals.</title>
        <authorList>
            <person name="Juricova H."/>
            <person name="Matiasovicova J."/>
            <person name="Kubasova T."/>
            <person name="Cejkova D."/>
            <person name="Rychlik I."/>
        </authorList>
    </citation>
    <scope>NUCLEOTIDE SEQUENCE [LARGE SCALE GENOMIC DNA]</scope>
    <source>
        <strain evidence="1 2">An435</strain>
    </source>
</reference>
<keyword evidence="2" id="KW-1185">Reference proteome</keyword>
<name>A0ABS2FH62_9CLOT</name>
<dbReference type="EMBL" id="JACJLL010000054">
    <property type="protein sequence ID" value="MBM6819627.1"/>
    <property type="molecule type" value="Genomic_DNA"/>
</dbReference>
<protein>
    <submittedName>
        <fullName evidence="1">Uncharacterized protein</fullName>
    </submittedName>
</protein>
<gene>
    <name evidence="1" type="ORF">H6A19_09820</name>
</gene>
<comment type="caution">
    <text evidence="1">The sequence shown here is derived from an EMBL/GenBank/DDBJ whole genome shotgun (WGS) entry which is preliminary data.</text>
</comment>
<organism evidence="1 2">
    <name type="scientific">Clostridium saudiense</name>
    <dbReference type="NCBI Taxonomy" id="1414720"/>
    <lineage>
        <taxon>Bacteria</taxon>
        <taxon>Bacillati</taxon>
        <taxon>Bacillota</taxon>
        <taxon>Clostridia</taxon>
        <taxon>Eubacteriales</taxon>
        <taxon>Clostridiaceae</taxon>
        <taxon>Clostridium</taxon>
    </lineage>
</organism>
<proteinExistence type="predicted"/>
<sequence>MRREVIDRIKKENKVLCVNKKEIKENLTIGEKGDIQYKCNSESISSIYNVSGIGGYGLNLI</sequence>
<dbReference type="RefSeq" id="WP_148322308.1">
    <property type="nucleotide sequence ID" value="NZ_JACJLL010000054.1"/>
</dbReference>
<evidence type="ECO:0000313" key="2">
    <source>
        <dbReference type="Proteomes" id="UP000767334"/>
    </source>
</evidence>
<evidence type="ECO:0000313" key="1">
    <source>
        <dbReference type="EMBL" id="MBM6819627.1"/>
    </source>
</evidence>